<dbReference type="OrthoDB" id="8122921at2759"/>
<sequence length="140" mass="16354">MAKFLKSFFTPDKRKTSRMEGEGEEVNDFTPPMDGRRNLSISRSGRMRQAHKKRHSLSMELYGEKNQPTEKPKSVEYHVNKSEATLQQNKRSSTEQEVNKEVKEHAEKNVKEDKRRNSVDMIKTPEEEIESAFEVIDKVL</sequence>
<organism evidence="3">
    <name type="scientific">Pectinophora gossypiella</name>
    <name type="common">Cotton pink bollworm</name>
    <name type="synonym">Depressaria gossypiella</name>
    <dbReference type="NCBI Taxonomy" id="13191"/>
    <lineage>
        <taxon>Eukaryota</taxon>
        <taxon>Metazoa</taxon>
        <taxon>Ecdysozoa</taxon>
        <taxon>Arthropoda</taxon>
        <taxon>Hexapoda</taxon>
        <taxon>Insecta</taxon>
        <taxon>Pterygota</taxon>
        <taxon>Neoptera</taxon>
        <taxon>Endopterygota</taxon>
        <taxon>Lepidoptera</taxon>
        <taxon>Glossata</taxon>
        <taxon>Ditrysia</taxon>
        <taxon>Gelechioidea</taxon>
        <taxon>Gelechiidae</taxon>
        <taxon>Apatetrinae</taxon>
        <taxon>Pectinophora</taxon>
    </lineage>
</organism>
<reference evidence="3" key="1">
    <citation type="submission" date="2015-09" db="EMBL/GenBank/DDBJ databases">
        <title>De novo assembly of Pectinophora gossypiella (Pink Bollworm) gut transcriptome.</title>
        <authorList>
            <person name="Tassone E.E."/>
        </authorList>
    </citation>
    <scope>NUCLEOTIDE SEQUENCE</scope>
</reference>
<gene>
    <name evidence="2" type="ORF">g.7911</name>
    <name evidence="3" type="ORF">g.7912</name>
</gene>
<feature type="region of interest" description="Disordered" evidence="1">
    <location>
        <begin position="1"/>
        <end position="121"/>
    </location>
</feature>
<dbReference type="EMBL" id="GDQN01001218">
    <property type="protein sequence ID" value="JAT89836.1"/>
    <property type="molecule type" value="Transcribed_RNA"/>
</dbReference>
<feature type="compositionally biased region" description="Basic and acidic residues" evidence="1">
    <location>
        <begin position="67"/>
        <end position="81"/>
    </location>
</feature>
<feature type="compositionally biased region" description="Basic and acidic residues" evidence="1">
    <location>
        <begin position="92"/>
        <end position="121"/>
    </location>
</feature>
<name>A0A1E1WSM6_PECGO</name>
<protein>
    <submittedName>
        <fullName evidence="3">Uncharacterized protein</fullName>
    </submittedName>
</protein>
<proteinExistence type="predicted"/>
<evidence type="ECO:0000313" key="2">
    <source>
        <dbReference type="EMBL" id="JAT80980.1"/>
    </source>
</evidence>
<evidence type="ECO:0000313" key="3">
    <source>
        <dbReference type="EMBL" id="JAT89836.1"/>
    </source>
</evidence>
<feature type="compositionally biased region" description="Basic residues" evidence="1">
    <location>
        <begin position="45"/>
        <end position="56"/>
    </location>
</feature>
<dbReference type="EMBL" id="GDQN01010074">
    <property type="protein sequence ID" value="JAT80980.1"/>
    <property type="molecule type" value="Transcribed_RNA"/>
</dbReference>
<dbReference type="AlphaFoldDB" id="A0A1E1WSM6"/>
<feature type="compositionally biased region" description="Polar residues" evidence="1">
    <location>
        <begin position="82"/>
        <end position="91"/>
    </location>
</feature>
<accession>A0A1E1WSM6</accession>
<feature type="compositionally biased region" description="Basic and acidic residues" evidence="1">
    <location>
        <begin position="11"/>
        <end position="21"/>
    </location>
</feature>
<evidence type="ECO:0000256" key="1">
    <source>
        <dbReference type="SAM" id="MobiDB-lite"/>
    </source>
</evidence>